<dbReference type="KEGG" id="vin:AKJ08_0370"/>
<dbReference type="Proteomes" id="UP000055590">
    <property type="component" value="Chromosome"/>
</dbReference>
<organism evidence="1 2">
    <name type="scientific">Vulgatibacter incomptus</name>
    <dbReference type="NCBI Taxonomy" id="1391653"/>
    <lineage>
        <taxon>Bacteria</taxon>
        <taxon>Pseudomonadati</taxon>
        <taxon>Myxococcota</taxon>
        <taxon>Myxococcia</taxon>
        <taxon>Myxococcales</taxon>
        <taxon>Cystobacterineae</taxon>
        <taxon>Vulgatibacteraceae</taxon>
        <taxon>Vulgatibacter</taxon>
    </lineage>
</organism>
<dbReference type="STRING" id="1391653.AKJ08_0370"/>
<gene>
    <name evidence="1" type="ORF">AKJ08_0370</name>
</gene>
<reference evidence="1 2" key="1">
    <citation type="submission" date="2015-08" db="EMBL/GenBank/DDBJ databases">
        <authorList>
            <person name="Babu N.S."/>
            <person name="Beckwith C.J."/>
            <person name="Beseler K.G."/>
            <person name="Brison A."/>
            <person name="Carone J.V."/>
            <person name="Caskin T.P."/>
            <person name="Diamond M."/>
            <person name="Durham M.E."/>
            <person name="Foxe J.M."/>
            <person name="Go M."/>
            <person name="Henderson B.A."/>
            <person name="Jones I.B."/>
            <person name="McGettigan J.A."/>
            <person name="Micheletti S.J."/>
            <person name="Nasrallah M.E."/>
            <person name="Ortiz D."/>
            <person name="Piller C.R."/>
            <person name="Privatt S.R."/>
            <person name="Schneider S.L."/>
            <person name="Sharp S."/>
            <person name="Smith T.C."/>
            <person name="Stanton J.D."/>
            <person name="Ullery H.E."/>
            <person name="Wilson R.J."/>
            <person name="Serrano M.G."/>
            <person name="Buck G."/>
            <person name="Lee V."/>
            <person name="Wang Y."/>
            <person name="Carvalho R."/>
            <person name="Voegtly L."/>
            <person name="Shi R."/>
            <person name="Duckworth R."/>
            <person name="Johnson A."/>
            <person name="Loviza R."/>
            <person name="Walstead R."/>
            <person name="Shah Z."/>
            <person name="Kiflezghi M."/>
            <person name="Wade K."/>
            <person name="Ball S.L."/>
            <person name="Bradley K.W."/>
            <person name="Asai D.J."/>
            <person name="Bowman C.A."/>
            <person name="Russell D.A."/>
            <person name="Pope W.H."/>
            <person name="Jacobs-Sera D."/>
            <person name="Hendrix R.W."/>
            <person name="Hatfull G.F."/>
        </authorList>
    </citation>
    <scope>NUCLEOTIDE SEQUENCE [LARGE SCALE GENOMIC DNA]</scope>
    <source>
        <strain evidence="1 2">DSM 27710</strain>
    </source>
</reference>
<dbReference type="EMBL" id="CP012332">
    <property type="protein sequence ID" value="AKU89983.1"/>
    <property type="molecule type" value="Genomic_DNA"/>
</dbReference>
<dbReference type="AlphaFoldDB" id="A0A0K1P8X7"/>
<proteinExistence type="predicted"/>
<keyword evidence="2" id="KW-1185">Reference proteome</keyword>
<name>A0A0K1P8X7_9BACT</name>
<evidence type="ECO:0000313" key="1">
    <source>
        <dbReference type="EMBL" id="AKU89983.1"/>
    </source>
</evidence>
<evidence type="ECO:0000313" key="2">
    <source>
        <dbReference type="Proteomes" id="UP000055590"/>
    </source>
</evidence>
<protein>
    <submittedName>
        <fullName evidence="1">Uncharacterized protein</fullName>
    </submittedName>
</protein>
<accession>A0A0K1P8X7</accession>
<sequence length="64" mass="7188">MIHEADRVVVKRSTAVNFNDAQVEGDLVKPENDFVPGRDGAKFDNLIKLRKDFSRELDKSADGL</sequence>